<name>A0ABW0Z1S5_9ACTN</name>
<evidence type="ECO:0000313" key="3">
    <source>
        <dbReference type="Proteomes" id="UP001596083"/>
    </source>
</evidence>
<comment type="caution">
    <text evidence="2">The sequence shown here is derived from an EMBL/GenBank/DDBJ whole genome shotgun (WGS) entry which is preliminary data.</text>
</comment>
<dbReference type="RefSeq" id="WP_390316734.1">
    <property type="nucleotide sequence ID" value="NZ_JBHSPB010000008.1"/>
</dbReference>
<accession>A0ABW0Z1S5</accession>
<gene>
    <name evidence="2" type="ORF">ACFP1Z_14830</name>
</gene>
<evidence type="ECO:0000313" key="2">
    <source>
        <dbReference type="EMBL" id="MFC5721444.1"/>
    </source>
</evidence>
<evidence type="ECO:0000256" key="1">
    <source>
        <dbReference type="SAM" id="MobiDB-lite"/>
    </source>
</evidence>
<keyword evidence="3" id="KW-1185">Reference proteome</keyword>
<proteinExistence type="predicted"/>
<dbReference type="EMBL" id="JBHSPB010000008">
    <property type="protein sequence ID" value="MFC5721444.1"/>
    <property type="molecule type" value="Genomic_DNA"/>
</dbReference>
<feature type="compositionally biased region" description="Basic and acidic residues" evidence="1">
    <location>
        <begin position="54"/>
        <end position="71"/>
    </location>
</feature>
<reference evidence="3" key="1">
    <citation type="journal article" date="2019" name="Int. J. Syst. Evol. Microbiol.">
        <title>The Global Catalogue of Microorganisms (GCM) 10K type strain sequencing project: providing services to taxonomists for standard genome sequencing and annotation.</title>
        <authorList>
            <consortium name="The Broad Institute Genomics Platform"/>
            <consortium name="The Broad Institute Genome Sequencing Center for Infectious Disease"/>
            <person name="Wu L."/>
            <person name="Ma J."/>
        </authorList>
    </citation>
    <scope>NUCLEOTIDE SEQUENCE [LARGE SCALE GENOMIC DNA]</scope>
    <source>
        <strain evidence="3">CGMCC 4.7304</strain>
    </source>
</reference>
<sequence length="71" mass="7276">MTSSHTHLTPDLPPIVEVPDLPGAQPPRRSRKGEDASGTDGPEDGPASAQGRGAHQENDGRHGRAGEDSGG</sequence>
<feature type="region of interest" description="Disordered" evidence="1">
    <location>
        <begin position="1"/>
        <end position="71"/>
    </location>
</feature>
<protein>
    <submittedName>
        <fullName evidence="2">Uncharacterized protein</fullName>
    </submittedName>
</protein>
<organism evidence="2 3">
    <name type="scientific">Streptomyces gamaensis</name>
    <dbReference type="NCBI Taxonomy" id="1763542"/>
    <lineage>
        <taxon>Bacteria</taxon>
        <taxon>Bacillati</taxon>
        <taxon>Actinomycetota</taxon>
        <taxon>Actinomycetes</taxon>
        <taxon>Kitasatosporales</taxon>
        <taxon>Streptomycetaceae</taxon>
        <taxon>Streptomyces</taxon>
    </lineage>
</organism>
<dbReference type="Proteomes" id="UP001596083">
    <property type="component" value="Unassembled WGS sequence"/>
</dbReference>